<keyword evidence="11" id="KW-0411">Iron-sulfur</keyword>
<dbReference type="InterPro" id="IPR014017">
    <property type="entry name" value="DNA_helicase_UvrD-like_C"/>
</dbReference>
<dbReference type="SUPFAM" id="SSF52540">
    <property type="entry name" value="P-loop containing nucleoside triphosphate hydrolases"/>
    <property type="match status" value="2"/>
</dbReference>
<dbReference type="InterPro" id="IPR027417">
    <property type="entry name" value="P-loop_NTPase"/>
</dbReference>
<dbReference type="GO" id="GO:0003678">
    <property type="term" value="F:DNA helicase activity"/>
    <property type="evidence" value="ECO:0007669"/>
    <property type="project" value="UniProtKB-EC"/>
</dbReference>
<comment type="caution">
    <text evidence="15">The sequence shown here is derived from an EMBL/GenBank/DDBJ whole genome shotgun (WGS) entry which is preliminary data.</text>
</comment>
<protein>
    <submittedName>
        <fullName evidence="15">ATP-dependent helicase/nuclease subunit B</fullName>
        <ecNumber evidence="15">3.1.-.-</ecNumber>
        <ecNumber evidence="15">3.6.4.12</ecNumber>
    </submittedName>
</protein>
<feature type="domain" description="UvrD-like helicase C-terminal" evidence="14">
    <location>
        <begin position="270"/>
        <end position="587"/>
    </location>
</feature>
<dbReference type="InterPro" id="IPR011604">
    <property type="entry name" value="PDDEXK-like_dom_sf"/>
</dbReference>
<evidence type="ECO:0000313" key="16">
    <source>
        <dbReference type="Proteomes" id="UP001179280"/>
    </source>
</evidence>
<dbReference type="Pfam" id="PF12705">
    <property type="entry name" value="PDDEXK_1"/>
    <property type="match status" value="1"/>
</dbReference>
<keyword evidence="1" id="KW-0004">4Fe-4S</keyword>
<dbReference type="PROSITE" id="PS51217">
    <property type="entry name" value="UVRD_HELICASE_CTER"/>
    <property type="match status" value="1"/>
</dbReference>
<keyword evidence="6 15" id="KW-0378">Hydrolase</keyword>
<keyword evidence="7 15" id="KW-0347">Helicase</keyword>
<evidence type="ECO:0000256" key="4">
    <source>
        <dbReference type="ARBA" id="ARBA00022741"/>
    </source>
</evidence>
<dbReference type="RefSeq" id="WP_204466461.1">
    <property type="nucleotide sequence ID" value="NZ_JAFBCV010000007.1"/>
</dbReference>
<evidence type="ECO:0000313" key="15">
    <source>
        <dbReference type="EMBL" id="MBM7839137.1"/>
    </source>
</evidence>
<keyword evidence="3" id="KW-0479">Metal-binding</keyword>
<evidence type="ECO:0000259" key="14">
    <source>
        <dbReference type="PROSITE" id="PS51217"/>
    </source>
</evidence>
<dbReference type="Gene3D" id="3.90.320.10">
    <property type="match status" value="1"/>
</dbReference>
<evidence type="ECO:0000256" key="1">
    <source>
        <dbReference type="ARBA" id="ARBA00022485"/>
    </source>
</evidence>
<keyword evidence="5" id="KW-0227">DNA damage</keyword>
<evidence type="ECO:0000256" key="5">
    <source>
        <dbReference type="ARBA" id="ARBA00022763"/>
    </source>
</evidence>
<gene>
    <name evidence="15" type="ORF">JOC54_002408</name>
</gene>
<dbReference type="Gene3D" id="6.10.140.1030">
    <property type="match status" value="1"/>
</dbReference>
<evidence type="ECO:0000256" key="13">
    <source>
        <dbReference type="ARBA" id="ARBA00023204"/>
    </source>
</evidence>
<accession>A0ABS2SUF8</accession>
<evidence type="ECO:0000256" key="3">
    <source>
        <dbReference type="ARBA" id="ARBA00022723"/>
    </source>
</evidence>
<evidence type="ECO:0000256" key="10">
    <source>
        <dbReference type="ARBA" id="ARBA00023004"/>
    </source>
</evidence>
<dbReference type="NCBIfam" id="TIGR02773">
    <property type="entry name" value="addB_Gpos"/>
    <property type="match status" value="1"/>
</dbReference>
<name>A0ABS2SUF8_9BACI</name>
<keyword evidence="16" id="KW-1185">Reference proteome</keyword>
<evidence type="ECO:0000256" key="12">
    <source>
        <dbReference type="ARBA" id="ARBA00023125"/>
    </source>
</evidence>
<keyword evidence="8" id="KW-0269">Exonuclease</keyword>
<dbReference type="EMBL" id="JAFBCV010000007">
    <property type="protein sequence ID" value="MBM7839137.1"/>
    <property type="molecule type" value="Genomic_DNA"/>
</dbReference>
<keyword evidence="13" id="KW-0234">DNA repair</keyword>
<dbReference type="Proteomes" id="UP001179280">
    <property type="component" value="Unassembled WGS sequence"/>
</dbReference>
<sequence>MAFTFYIGRSGSGKSATIMEEITAELKKSPLKGPNIFVLVPEQMTFQTEYELAKRTGGFSRVKVVSFSSLAKSILQDEGDDYQEKLQKTGLHLILQHVIEQKKNELRVFRRASGLQGFIQEMAQIIAELRRQAIPADDIRPSVEFDHSPLGNKLHDIYTIYKQFELQFSGVYSDKEDSLIRAIAYINESHLIKNTSVYIDGFRDFNPLELRFLKALVQATNQTKLALTVASIPQANVEESHLFYLTSQTFINVVNMLKEIDCRFEERLFEPGIRFQTTGLSSLEEAQQEEDQQKRENDGSVQIKEAVNRRVEMETVARSIRTLAREKGYRYNEVAVLARDLSAYEDLLKRIFQSYDIPFFLDDTRSMMHHPVVECIRSSLEVIQQHYPYEALFRAFKTDLFFPLNADWHEYRERVDELENIVLANGITGGRWSNGERWSYSKWRHQIKDAEQTDEELEIEERVNDTKNTLVRPLNILGRQLKASKTVKDMCLALYDFLLELRVPEKLERLSMEASEAGHLMQSSEHDQVWDAFIELIDQLVLVAGEEKMTLAQFMKMIDTGMESMSFRLVPPALDQVTIGDMERSRLPAIKATFIIGCNEGLIPARPNERGILTDTDRSALNERGLILGPSATARLWYESFYLYMAQASASHLLIFTYALADEDGASLLPSALIRQVKEMLDPVETDLIEAEASGLDVDQQLPYIAHPQQTLMDLARQLQKWKQGDKIEEIWWSVYNWFVAREDYHPALSSVLKSLYETYEPLTLNQETTKGVFGEHLVASVSRMELFEQCAFRHYSQYGLRLKERDVYRFEAFDMGELFHAVLNEVSDQLKAARQTWKTIEESALKAMTIEAVKRLAPTIQRNILESSNHYRYISEKLEQITDQVTNALHKQAKQSMFETIDLEVDFGPQTEIPSPVYQLGNGMTMSLRGRIDRVDQARLADGHILQVVDYKSSGRSLAFSDVIHGLSLQLPIYLQMVVNGSEAWLGEQSQMGGMFYFHLHNPVMDGDVNMDSQELDELLLNQFKLSGWLADDGDVASLMDQSLIERKKSNIIPVELKKDGQISARSKVLNQEQLSTLPQFLEKKVTQIGRSIAGGTTAVHPYSKENGQTACTYCPYQSVCQFDPTLPGYDYKQLKKRTDKEALVYMNEVVMGAEVKEDE</sequence>
<evidence type="ECO:0000256" key="6">
    <source>
        <dbReference type="ARBA" id="ARBA00022801"/>
    </source>
</evidence>
<keyword evidence="10" id="KW-0408">Iron</keyword>
<keyword evidence="12" id="KW-0238">DNA-binding</keyword>
<dbReference type="InterPro" id="IPR014140">
    <property type="entry name" value="DNA_helicase_suAddB"/>
</dbReference>
<keyword evidence="9" id="KW-0067">ATP-binding</keyword>
<evidence type="ECO:0000256" key="7">
    <source>
        <dbReference type="ARBA" id="ARBA00022806"/>
    </source>
</evidence>
<evidence type="ECO:0000256" key="9">
    <source>
        <dbReference type="ARBA" id="ARBA00022840"/>
    </source>
</evidence>
<evidence type="ECO:0000256" key="2">
    <source>
        <dbReference type="ARBA" id="ARBA00022722"/>
    </source>
</evidence>
<dbReference type="PANTHER" id="PTHR30591">
    <property type="entry name" value="RECBCD ENZYME SUBUNIT RECC"/>
    <property type="match status" value="1"/>
</dbReference>
<dbReference type="EC" id="3.6.4.12" evidence="15"/>
<evidence type="ECO:0000256" key="8">
    <source>
        <dbReference type="ARBA" id="ARBA00022839"/>
    </source>
</evidence>
<dbReference type="GO" id="GO:0016787">
    <property type="term" value="F:hydrolase activity"/>
    <property type="evidence" value="ECO:0007669"/>
    <property type="project" value="UniProtKB-KW"/>
</dbReference>
<proteinExistence type="predicted"/>
<keyword evidence="2" id="KW-0540">Nuclease</keyword>
<dbReference type="Gene3D" id="3.40.50.300">
    <property type="entry name" value="P-loop containing nucleotide triphosphate hydrolases"/>
    <property type="match status" value="4"/>
</dbReference>
<reference evidence="15" key="1">
    <citation type="submission" date="2021-01" db="EMBL/GenBank/DDBJ databases">
        <title>Genomic Encyclopedia of Type Strains, Phase IV (KMG-IV): sequencing the most valuable type-strain genomes for metagenomic binning, comparative biology and taxonomic classification.</title>
        <authorList>
            <person name="Goeker M."/>
        </authorList>
    </citation>
    <scope>NUCLEOTIDE SEQUENCE</scope>
    <source>
        <strain evidence="15">DSM 21943</strain>
    </source>
</reference>
<keyword evidence="4" id="KW-0547">Nucleotide-binding</keyword>
<dbReference type="Pfam" id="PF21445">
    <property type="entry name" value="ADDB_N"/>
    <property type="match status" value="1"/>
</dbReference>
<organism evidence="15 16">
    <name type="scientific">Shouchella xiaoxiensis</name>
    <dbReference type="NCBI Taxonomy" id="766895"/>
    <lineage>
        <taxon>Bacteria</taxon>
        <taxon>Bacillati</taxon>
        <taxon>Bacillota</taxon>
        <taxon>Bacilli</taxon>
        <taxon>Bacillales</taxon>
        <taxon>Bacillaceae</taxon>
        <taxon>Shouchella</taxon>
    </lineage>
</organism>
<dbReference type="InterPro" id="IPR049035">
    <property type="entry name" value="ADDB_N"/>
</dbReference>
<dbReference type="InterPro" id="IPR038726">
    <property type="entry name" value="PDDEXK_AddAB-type"/>
</dbReference>
<evidence type="ECO:0000256" key="11">
    <source>
        <dbReference type="ARBA" id="ARBA00023014"/>
    </source>
</evidence>
<dbReference type="PANTHER" id="PTHR30591:SF1">
    <property type="entry name" value="RECBCD ENZYME SUBUNIT RECC"/>
    <property type="match status" value="1"/>
</dbReference>
<dbReference type="EC" id="3.1.-.-" evidence="15"/>